<accession>A0A6J5ZQB4</accession>
<proteinExistence type="predicted"/>
<evidence type="ECO:0000256" key="2">
    <source>
        <dbReference type="ARBA" id="ARBA00022958"/>
    </source>
</evidence>
<keyword evidence="1" id="KW-0406">Ion transport</keyword>
<protein>
    <submittedName>
        <fullName evidence="4">Unannotated protein</fullName>
    </submittedName>
</protein>
<dbReference type="PANTHER" id="PTHR43833">
    <property type="entry name" value="POTASSIUM CHANNEL PROTEIN 2-RELATED-RELATED"/>
    <property type="match status" value="1"/>
</dbReference>
<gene>
    <name evidence="4" type="ORF">UFOPK3547_00971</name>
</gene>
<dbReference type="SUPFAM" id="SSF51735">
    <property type="entry name" value="NAD(P)-binding Rossmann-fold domains"/>
    <property type="match status" value="1"/>
</dbReference>
<feature type="domain" description="RCK N-terminal" evidence="3">
    <location>
        <begin position="1"/>
        <end position="131"/>
    </location>
</feature>
<dbReference type="PANTHER" id="PTHR43833:SF8">
    <property type="entry name" value="TRK SYSTEM POTASSIUM UPTAKE PROTEIN TRKA"/>
    <property type="match status" value="1"/>
</dbReference>
<keyword evidence="1" id="KW-0813">Transport</keyword>
<dbReference type="Pfam" id="PF02254">
    <property type="entry name" value="TrkA_N"/>
    <property type="match status" value="1"/>
</dbReference>
<evidence type="ECO:0000256" key="1">
    <source>
        <dbReference type="ARBA" id="ARBA00022538"/>
    </source>
</evidence>
<dbReference type="InterPro" id="IPR003148">
    <property type="entry name" value="RCK_N"/>
</dbReference>
<dbReference type="AlphaFoldDB" id="A0A6J5ZQB4"/>
<dbReference type="PROSITE" id="PS51201">
    <property type="entry name" value="RCK_N"/>
    <property type="match status" value="1"/>
</dbReference>
<evidence type="ECO:0000259" key="3">
    <source>
        <dbReference type="PROSITE" id="PS51201"/>
    </source>
</evidence>
<dbReference type="GO" id="GO:0005886">
    <property type="term" value="C:plasma membrane"/>
    <property type="evidence" value="ECO:0007669"/>
    <property type="project" value="InterPro"/>
</dbReference>
<sequence>MSFVLIVGSGRVGSTVARNLLAAGHQVSVLDEDPLSHERLDAGQEKTWEAAGGRFTIGQAIERDALVEAGIEQADVFIASTNGDNTNLTIAQIAQRMFNVPRVIARVMDPARAEWYAAQGMETVCPTSFAVDMFEQALGMPGGDR</sequence>
<dbReference type="GO" id="GO:0015079">
    <property type="term" value="F:potassium ion transmembrane transporter activity"/>
    <property type="evidence" value="ECO:0007669"/>
    <property type="project" value="InterPro"/>
</dbReference>
<dbReference type="InterPro" id="IPR036291">
    <property type="entry name" value="NAD(P)-bd_dom_sf"/>
</dbReference>
<reference evidence="4" key="1">
    <citation type="submission" date="2020-05" db="EMBL/GenBank/DDBJ databases">
        <authorList>
            <person name="Chiriac C."/>
            <person name="Salcher M."/>
            <person name="Ghai R."/>
            <person name="Kavagutti S V."/>
        </authorList>
    </citation>
    <scope>NUCLEOTIDE SEQUENCE</scope>
</reference>
<dbReference type="Gene3D" id="3.40.50.720">
    <property type="entry name" value="NAD(P)-binding Rossmann-like Domain"/>
    <property type="match status" value="1"/>
</dbReference>
<name>A0A6J5ZQB4_9ZZZZ</name>
<dbReference type="PRINTS" id="PR00335">
    <property type="entry name" value="KUPTAKETRKA"/>
</dbReference>
<evidence type="ECO:0000313" key="4">
    <source>
        <dbReference type="EMBL" id="CAB4344681.1"/>
    </source>
</evidence>
<keyword evidence="2" id="KW-0630">Potassium</keyword>
<organism evidence="4">
    <name type="scientific">freshwater metagenome</name>
    <dbReference type="NCBI Taxonomy" id="449393"/>
    <lineage>
        <taxon>unclassified sequences</taxon>
        <taxon>metagenomes</taxon>
        <taxon>ecological metagenomes</taxon>
    </lineage>
</organism>
<dbReference type="EMBL" id="CAESAN010000074">
    <property type="protein sequence ID" value="CAB4344681.1"/>
    <property type="molecule type" value="Genomic_DNA"/>
</dbReference>
<dbReference type="InterPro" id="IPR006036">
    <property type="entry name" value="K_uptake_TrkA"/>
</dbReference>
<dbReference type="InterPro" id="IPR050721">
    <property type="entry name" value="Trk_Ktr_HKT_K-transport"/>
</dbReference>
<keyword evidence="1" id="KW-0633">Potassium transport</keyword>